<dbReference type="Ensembl" id="ENSPNAT00000005377.2">
    <property type="protein sequence ID" value="ENSPNAP00000026336.2"/>
    <property type="gene ID" value="ENSPNAG00000011631.2"/>
</dbReference>
<organism evidence="8 9">
    <name type="scientific">Pygocentrus nattereri</name>
    <name type="common">Red-bellied piranha</name>
    <dbReference type="NCBI Taxonomy" id="42514"/>
    <lineage>
        <taxon>Eukaryota</taxon>
        <taxon>Metazoa</taxon>
        <taxon>Chordata</taxon>
        <taxon>Craniata</taxon>
        <taxon>Vertebrata</taxon>
        <taxon>Euteleostomi</taxon>
        <taxon>Actinopterygii</taxon>
        <taxon>Neopterygii</taxon>
        <taxon>Teleostei</taxon>
        <taxon>Ostariophysi</taxon>
        <taxon>Characiformes</taxon>
        <taxon>Characoidei</taxon>
        <taxon>Pygocentrus</taxon>
    </lineage>
</organism>
<dbReference type="FunFam" id="2.60.40.10:FF:000142">
    <property type="entry name" value="V-set domain-containing T-cell activation inhibitor 1"/>
    <property type="match status" value="1"/>
</dbReference>
<evidence type="ECO:0000256" key="1">
    <source>
        <dbReference type="ARBA" id="ARBA00004370"/>
    </source>
</evidence>
<dbReference type="InterPro" id="IPR013106">
    <property type="entry name" value="Ig_V-set"/>
</dbReference>
<dbReference type="AlphaFoldDB" id="A0A3B4DTB0"/>
<sequence length="159" mass="17647">MTVAITASDILPYSLSILYTESENSLHLSAVSVLGPAAPLLAEAGEDLVLPCSLQPNISAVDMMVEWTRTDRTDTDNLVHLYEDHTDIYYDQMKSYRGRTTLFKEELQKGNTSLKLSEVQTSDEGVYKCLVKSASWYDDITVHLVEVKGKSNGILNISV</sequence>
<dbReference type="Gene3D" id="2.60.40.10">
    <property type="entry name" value="Immunoglobulins"/>
    <property type="match status" value="1"/>
</dbReference>
<dbReference type="InterPro" id="IPR036179">
    <property type="entry name" value="Ig-like_dom_sf"/>
</dbReference>
<accession>A0A3B4DTB0</accession>
<dbReference type="PANTHER" id="PTHR24100:SF151">
    <property type="entry name" value="ICOS LIGAND"/>
    <property type="match status" value="1"/>
</dbReference>
<dbReference type="SMART" id="SM00409">
    <property type="entry name" value="IG"/>
    <property type="match status" value="1"/>
</dbReference>
<dbReference type="InterPro" id="IPR013783">
    <property type="entry name" value="Ig-like_fold"/>
</dbReference>
<evidence type="ECO:0000256" key="6">
    <source>
        <dbReference type="ARBA" id="ARBA00023319"/>
    </source>
</evidence>
<keyword evidence="3" id="KW-0472">Membrane</keyword>
<dbReference type="SUPFAM" id="SSF48726">
    <property type="entry name" value="Immunoglobulin"/>
    <property type="match status" value="1"/>
</dbReference>
<comment type="subcellular location">
    <subcellularLocation>
        <location evidence="1">Membrane</location>
    </subcellularLocation>
</comment>
<evidence type="ECO:0000256" key="5">
    <source>
        <dbReference type="ARBA" id="ARBA00023180"/>
    </source>
</evidence>
<keyword evidence="6" id="KW-0393">Immunoglobulin domain</keyword>
<dbReference type="GO" id="GO:0005102">
    <property type="term" value="F:signaling receptor binding"/>
    <property type="evidence" value="ECO:0007669"/>
    <property type="project" value="TreeGrafter"/>
</dbReference>
<keyword evidence="9" id="KW-1185">Reference proteome</keyword>
<dbReference type="GO" id="GO:1903037">
    <property type="term" value="P:regulation of leukocyte cell-cell adhesion"/>
    <property type="evidence" value="ECO:0007669"/>
    <property type="project" value="UniProtKB-ARBA"/>
</dbReference>
<evidence type="ECO:0000259" key="7">
    <source>
        <dbReference type="PROSITE" id="PS50835"/>
    </source>
</evidence>
<dbReference type="GO" id="GO:0050852">
    <property type="term" value="P:T cell receptor signaling pathway"/>
    <property type="evidence" value="ECO:0007669"/>
    <property type="project" value="TreeGrafter"/>
</dbReference>
<keyword evidence="5" id="KW-0325">Glycoprotein</keyword>
<evidence type="ECO:0000256" key="3">
    <source>
        <dbReference type="ARBA" id="ARBA00023136"/>
    </source>
</evidence>
<dbReference type="GO" id="GO:0001817">
    <property type="term" value="P:regulation of cytokine production"/>
    <property type="evidence" value="ECO:0007669"/>
    <property type="project" value="TreeGrafter"/>
</dbReference>
<keyword evidence="2" id="KW-0732">Signal</keyword>
<dbReference type="Proteomes" id="UP001501920">
    <property type="component" value="Chromosome 12"/>
</dbReference>
<protein>
    <recommendedName>
        <fullName evidence="7">Ig-like domain-containing protein</fullName>
    </recommendedName>
</protein>
<dbReference type="GO" id="GO:0009897">
    <property type="term" value="C:external side of plasma membrane"/>
    <property type="evidence" value="ECO:0007669"/>
    <property type="project" value="TreeGrafter"/>
</dbReference>
<dbReference type="InterPro" id="IPR050504">
    <property type="entry name" value="IgSF_BTN/MOG"/>
</dbReference>
<dbReference type="InterPro" id="IPR003599">
    <property type="entry name" value="Ig_sub"/>
</dbReference>
<evidence type="ECO:0000313" key="8">
    <source>
        <dbReference type="Ensembl" id="ENSPNAP00000026336.2"/>
    </source>
</evidence>
<dbReference type="InterPro" id="IPR007110">
    <property type="entry name" value="Ig-like_dom"/>
</dbReference>
<dbReference type="PROSITE" id="PS50835">
    <property type="entry name" value="IG_LIKE"/>
    <property type="match status" value="1"/>
</dbReference>
<reference evidence="8" key="3">
    <citation type="submission" date="2025-09" db="UniProtKB">
        <authorList>
            <consortium name="Ensembl"/>
        </authorList>
    </citation>
    <scope>IDENTIFICATION</scope>
</reference>
<dbReference type="STRING" id="42514.ENSPNAP00000026336"/>
<reference evidence="8 9" key="1">
    <citation type="submission" date="2020-10" db="EMBL/GenBank/DDBJ databases">
        <title>Pygocentrus nattereri (red-bellied piranha) genome, fPygNat1, primary haplotype.</title>
        <authorList>
            <person name="Myers G."/>
            <person name="Meyer A."/>
            <person name="Karagic N."/>
            <person name="Pippel M."/>
            <person name="Winkler S."/>
            <person name="Tracey A."/>
            <person name="Wood J."/>
            <person name="Formenti G."/>
            <person name="Howe K."/>
            <person name="Fedrigo O."/>
            <person name="Jarvis E.D."/>
        </authorList>
    </citation>
    <scope>NUCLEOTIDE SEQUENCE [LARGE SCALE GENOMIC DNA]</scope>
</reference>
<evidence type="ECO:0000313" key="9">
    <source>
        <dbReference type="Proteomes" id="UP001501920"/>
    </source>
</evidence>
<name>A0A3B4DTB0_PYGNA</name>
<feature type="domain" description="Ig-like" evidence="7">
    <location>
        <begin position="12"/>
        <end position="141"/>
    </location>
</feature>
<reference evidence="8" key="2">
    <citation type="submission" date="2025-08" db="UniProtKB">
        <authorList>
            <consortium name="Ensembl"/>
        </authorList>
    </citation>
    <scope>IDENTIFICATION</scope>
</reference>
<keyword evidence="4" id="KW-1015">Disulfide bond</keyword>
<proteinExistence type="predicted"/>
<dbReference type="PANTHER" id="PTHR24100">
    <property type="entry name" value="BUTYROPHILIN"/>
    <property type="match status" value="1"/>
</dbReference>
<dbReference type="OMA" id="EWIKLEM"/>
<dbReference type="SMART" id="SM00406">
    <property type="entry name" value="IGv"/>
    <property type="match status" value="1"/>
</dbReference>
<evidence type="ECO:0000256" key="4">
    <source>
        <dbReference type="ARBA" id="ARBA00023157"/>
    </source>
</evidence>
<dbReference type="Pfam" id="PF07686">
    <property type="entry name" value="V-set"/>
    <property type="match status" value="1"/>
</dbReference>
<evidence type="ECO:0000256" key="2">
    <source>
        <dbReference type="ARBA" id="ARBA00022729"/>
    </source>
</evidence>
<dbReference type="GO" id="GO:0050863">
    <property type="term" value="P:regulation of T cell activation"/>
    <property type="evidence" value="ECO:0007669"/>
    <property type="project" value="UniProtKB-ARBA"/>
</dbReference>
<dbReference type="GeneTree" id="ENSGT01050000244843"/>